<feature type="transmembrane region" description="Helical" evidence="1">
    <location>
        <begin position="20"/>
        <end position="40"/>
    </location>
</feature>
<reference evidence="2 3" key="1">
    <citation type="journal article" date="2018" name="Sci. Rep.">
        <title>Genomic signatures of local adaptation to the degree of environmental predictability in rotifers.</title>
        <authorList>
            <person name="Franch-Gras L."/>
            <person name="Hahn C."/>
            <person name="Garcia-Roger E.M."/>
            <person name="Carmona M.J."/>
            <person name="Serra M."/>
            <person name="Gomez A."/>
        </authorList>
    </citation>
    <scope>NUCLEOTIDE SEQUENCE [LARGE SCALE GENOMIC DNA]</scope>
    <source>
        <strain evidence="2">HYR1</strain>
    </source>
</reference>
<protein>
    <submittedName>
        <fullName evidence="2">Transmembrane INAFM2</fullName>
    </submittedName>
</protein>
<organism evidence="2 3">
    <name type="scientific">Brachionus plicatilis</name>
    <name type="common">Marine rotifer</name>
    <name type="synonym">Brachionus muelleri</name>
    <dbReference type="NCBI Taxonomy" id="10195"/>
    <lineage>
        <taxon>Eukaryota</taxon>
        <taxon>Metazoa</taxon>
        <taxon>Spiralia</taxon>
        <taxon>Gnathifera</taxon>
        <taxon>Rotifera</taxon>
        <taxon>Eurotatoria</taxon>
        <taxon>Monogononta</taxon>
        <taxon>Pseudotrocha</taxon>
        <taxon>Ploima</taxon>
        <taxon>Brachionidae</taxon>
        <taxon>Brachionus</taxon>
    </lineage>
</organism>
<evidence type="ECO:0000313" key="2">
    <source>
        <dbReference type="EMBL" id="RNA02357.1"/>
    </source>
</evidence>
<accession>A0A3M7PT76</accession>
<keyword evidence="1 2" id="KW-0812">Transmembrane</keyword>
<proteinExistence type="predicted"/>
<keyword evidence="1" id="KW-1133">Transmembrane helix</keyword>
<evidence type="ECO:0000313" key="3">
    <source>
        <dbReference type="Proteomes" id="UP000276133"/>
    </source>
</evidence>
<dbReference type="InterPro" id="IPR029162">
    <property type="entry name" value="InaF-motif"/>
</dbReference>
<dbReference type="PANTHER" id="PTHR34929:SF1">
    <property type="entry name" value="INAF MOTIF CONTAINING 2"/>
    <property type="match status" value="1"/>
</dbReference>
<comment type="caution">
    <text evidence="2">The sequence shown here is derived from an EMBL/GenBank/DDBJ whole genome shotgun (WGS) entry which is preliminary data.</text>
</comment>
<name>A0A3M7PT76_BRAPC</name>
<keyword evidence="1" id="KW-0472">Membrane</keyword>
<dbReference type="EMBL" id="REGN01008913">
    <property type="protein sequence ID" value="RNA02357.1"/>
    <property type="molecule type" value="Genomic_DNA"/>
</dbReference>
<dbReference type="Pfam" id="PF15018">
    <property type="entry name" value="InaF-motif"/>
    <property type="match status" value="1"/>
</dbReference>
<evidence type="ECO:0000256" key="1">
    <source>
        <dbReference type="SAM" id="Phobius"/>
    </source>
</evidence>
<dbReference type="PANTHER" id="PTHR34929">
    <property type="entry name" value="ZGC:153157"/>
    <property type="match status" value="1"/>
</dbReference>
<keyword evidence="3" id="KW-1185">Reference proteome</keyword>
<dbReference type="Proteomes" id="UP000276133">
    <property type="component" value="Unassembled WGS sequence"/>
</dbReference>
<sequence length="136" mass="15839">MFSEERKTLEHINKKWVKVITVITYIISVSLVALILGLYYKLAWNPKYDFENKSLTKADSNHLIDDISLGTIEIDISNGLDKKFNLDILRKRVYLAIEKELTKNEPNNQTDSNKFDQIELKSKSKTNFLFSIIIKN</sequence>
<dbReference type="OrthoDB" id="8113027at2759"/>
<dbReference type="AlphaFoldDB" id="A0A3M7PT76"/>
<gene>
    <name evidence="2" type="ORF">BpHYR1_014541</name>
</gene>